<proteinExistence type="predicted"/>
<dbReference type="EMBL" id="WMJZ01000008">
    <property type="protein sequence ID" value="MTH46133.1"/>
    <property type="molecule type" value="Genomic_DNA"/>
</dbReference>
<comment type="caution">
    <text evidence="5">The sequence shown here is derived from an EMBL/GenBank/DDBJ whole genome shotgun (WGS) entry which is preliminary data.</text>
</comment>
<evidence type="ECO:0000313" key="6">
    <source>
        <dbReference type="Proteomes" id="UP000477739"/>
    </source>
</evidence>
<dbReference type="GO" id="GO:0016020">
    <property type="term" value="C:membrane"/>
    <property type="evidence" value="ECO:0007669"/>
    <property type="project" value="UniProtKB-SubCell"/>
</dbReference>
<dbReference type="OrthoDB" id="6626297at2"/>
<comment type="subcellular location">
    <subcellularLocation>
        <location evidence="1">Membrane</location>
        <topology evidence="1">Multi-pass membrane protein</topology>
    </subcellularLocation>
</comment>
<dbReference type="AlphaFoldDB" id="A0A6L6IN23"/>
<dbReference type="Pfam" id="PF05277">
    <property type="entry name" value="DUF726"/>
    <property type="match status" value="1"/>
</dbReference>
<dbReference type="SUPFAM" id="SSF53474">
    <property type="entry name" value="alpha/beta-Hydrolases"/>
    <property type="match status" value="1"/>
</dbReference>
<keyword evidence="6" id="KW-1185">Reference proteome</keyword>
<name>A0A6L6IN23_9ENTR</name>
<keyword evidence="3" id="KW-1133">Transmembrane helix</keyword>
<evidence type="ECO:0000256" key="2">
    <source>
        <dbReference type="ARBA" id="ARBA00022692"/>
    </source>
</evidence>
<keyword evidence="4" id="KW-0472">Membrane</keyword>
<protein>
    <submittedName>
        <fullName evidence="5">DUF726 domain-containing protein</fullName>
    </submittedName>
</protein>
<reference evidence="5 6" key="1">
    <citation type="submission" date="2019-11" db="EMBL/GenBank/DDBJ databases">
        <title>Escherichia alba sp. nov. isolated from the gut of plastic-eating superworms Zophobas atratus.</title>
        <authorList>
            <person name="Yang Y."/>
        </authorList>
    </citation>
    <scope>NUCLEOTIDE SEQUENCE [LARGE SCALE GENOMIC DNA]</scope>
    <source>
        <strain evidence="6">BIT-B35</strain>
    </source>
</reference>
<evidence type="ECO:0000256" key="4">
    <source>
        <dbReference type="ARBA" id="ARBA00023136"/>
    </source>
</evidence>
<sequence>MLINKLIHFYSASFYNIRKKGRPMKIFKHVYTSALGKSRDCATEIITLNEHLDGIPVVIAPGFLTERQDDWLNYIAERINAPLIYVKWRSSSVLKLSVSALSTLLTPSSLPRAAMLSTALLPGLNALRMAYFGAAMFSAWSSAAKEATLAGKDLAKVLNDIWDDDDKAIFIGHSLGVRVITEAMRTLNSDNVLTSISIAGAINKEQYDERISQIKSARDIIHTNIFSDNDRILKWLYRIGELNVKKLPVGLVDSDLANVKNIKTHIGHTEYHADESFGKLIVRLHNSALELATA</sequence>
<evidence type="ECO:0000256" key="3">
    <source>
        <dbReference type="ARBA" id="ARBA00022989"/>
    </source>
</evidence>
<accession>A0A6L6IN23</accession>
<keyword evidence="2" id="KW-0812">Transmembrane</keyword>
<dbReference type="Gene3D" id="3.40.50.1820">
    <property type="entry name" value="alpha/beta hydrolase"/>
    <property type="match status" value="1"/>
</dbReference>
<dbReference type="Proteomes" id="UP000477739">
    <property type="component" value="Unassembled WGS sequence"/>
</dbReference>
<dbReference type="InterPro" id="IPR029058">
    <property type="entry name" value="AB_hydrolase_fold"/>
</dbReference>
<dbReference type="InterPro" id="IPR007941">
    <property type="entry name" value="DUF726"/>
</dbReference>
<gene>
    <name evidence="5" type="ORF">GJV78_07695</name>
</gene>
<organism evidence="5 6">
    <name type="scientific">Intestinirhabdus alba</name>
    <dbReference type="NCBI Taxonomy" id="2899544"/>
    <lineage>
        <taxon>Bacteria</taxon>
        <taxon>Pseudomonadati</taxon>
        <taxon>Pseudomonadota</taxon>
        <taxon>Gammaproteobacteria</taxon>
        <taxon>Enterobacterales</taxon>
        <taxon>Enterobacteriaceae</taxon>
        <taxon>Intestinirhabdus</taxon>
    </lineage>
</organism>
<evidence type="ECO:0000313" key="5">
    <source>
        <dbReference type="EMBL" id="MTH46133.1"/>
    </source>
</evidence>
<evidence type="ECO:0000256" key="1">
    <source>
        <dbReference type="ARBA" id="ARBA00004141"/>
    </source>
</evidence>